<name>A0A1D2VFW7_9ASCO</name>
<dbReference type="GeneID" id="30964284"/>
<dbReference type="Pfam" id="PF00389">
    <property type="entry name" value="2-Hacid_dh"/>
    <property type="match status" value="1"/>
</dbReference>
<organism evidence="6 7">
    <name type="scientific">Ascoidea rubescens DSM 1968</name>
    <dbReference type="NCBI Taxonomy" id="1344418"/>
    <lineage>
        <taxon>Eukaryota</taxon>
        <taxon>Fungi</taxon>
        <taxon>Dikarya</taxon>
        <taxon>Ascomycota</taxon>
        <taxon>Saccharomycotina</taxon>
        <taxon>Saccharomycetes</taxon>
        <taxon>Ascoideaceae</taxon>
        <taxon>Ascoidea</taxon>
    </lineage>
</organism>
<dbReference type="GO" id="GO:0016618">
    <property type="term" value="F:hydroxypyruvate reductase [NAD(P)H] activity"/>
    <property type="evidence" value="ECO:0007669"/>
    <property type="project" value="TreeGrafter"/>
</dbReference>
<evidence type="ECO:0000256" key="3">
    <source>
        <dbReference type="RuleBase" id="RU003719"/>
    </source>
</evidence>
<feature type="domain" description="D-isomer specific 2-hydroxyacid dehydrogenase NAD-binding" evidence="5">
    <location>
        <begin position="134"/>
        <end position="322"/>
    </location>
</feature>
<keyword evidence="7" id="KW-1185">Reference proteome</keyword>
<dbReference type="OrthoDB" id="9991913at2759"/>
<keyword evidence="2 3" id="KW-0560">Oxidoreductase</keyword>
<dbReference type="InterPro" id="IPR006139">
    <property type="entry name" value="D-isomer_2_OHA_DH_cat_dom"/>
</dbReference>
<dbReference type="SUPFAM" id="SSF52283">
    <property type="entry name" value="Formate/glycerate dehydrogenase catalytic domain-like"/>
    <property type="match status" value="1"/>
</dbReference>
<dbReference type="GO" id="GO:0051287">
    <property type="term" value="F:NAD binding"/>
    <property type="evidence" value="ECO:0007669"/>
    <property type="project" value="InterPro"/>
</dbReference>
<dbReference type="PANTHER" id="PTHR10996:SF257">
    <property type="entry name" value="GLYOXYLATE REDUCTASE 1"/>
    <property type="match status" value="1"/>
</dbReference>
<proteinExistence type="inferred from homology"/>
<protein>
    <submittedName>
        <fullName evidence="6">Putative hydroxyisocaproate dehydrogenase</fullName>
    </submittedName>
</protein>
<dbReference type="STRING" id="1344418.A0A1D2VFW7"/>
<dbReference type="InterPro" id="IPR006140">
    <property type="entry name" value="D-isomer_DH_NAD-bd"/>
</dbReference>
<dbReference type="GO" id="GO:0005829">
    <property type="term" value="C:cytosol"/>
    <property type="evidence" value="ECO:0007669"/>
    <property type="project" value="TreeGrafter"/>
</dbReference>
<dbReference type="InterPro" id="IPR029753">
    <property type="entry name" value="D-isomer_DH_CS"/>
</dbReference>
<evidence type="ECO:0000256" key="2">
    <source>
        <dbReference type="ARBA" id="ARBA00023002"/>
    </source>
</evidence>
<dbReference type="GO" id="GO:0030267">
    <property type="term" value="F:glyoxylate reductase (NADPH) activity"/>
    <property type="evidence" value="ECO:0007669"/>
    <property type="project" value="TreeGrafter"/>
</dbReference>
<feature type="domain" description="D-isomer specific 2-hydroxyacid dehydrogenase catalytic" evidence="4">
    <location>
        <begin position="75"/>
        <end position="353"/>
    </location>
</feature>
<comment type="similarity">
    <text evidence="1 3">Belongs to the D-isomer specific 2-hydroxyacid dehydrogenase family.</text>
</comment>
<dbReference type="InterPro" id="IPR029752">
    <property type="entry name" value="D-isomer_DH_CS1"/>
</dbReference>
<dbReference type="PROSITE" id="PS00671">
    <property type="entry name" value="D_2_HYDROXYACID_DH_3"/>
    <property type="match status" value="1"/>
</dbReference>
<evidence type="ECO:0000259" key="5">
    <source>
        <dbReference type="Pfam" id="PF02826"/>
    </source>
</evidence>
<reference evidence="7" key="1">
    <citation type="submission" date="2016-05" db="EMBL/GenBank/DDBJ databases">
        <title>Comparative genomics of biotechnologically important yeasts.</title>
        <authorList>
            <consortium name="DOE Joint Genome Institute"/>
            <person name="Riley R."/>
            <person name="Haridas S."/>
            <person name="Wolfe K.H."/>
            <person name="Lopes M.R."/>
            <person name="Hittinger C.T."/>
            <person name="Goker M."/>
            <person name="Salamov A."/>
            <person name="Wisecaver J."/>
            <person name="Long T.M."/>
            <person name="Aerts A.L."/>
            <person name="Barry K."/>
            <person name="Choi C."/>
            <person name="Clum A."/>
            <person name="Coughlan A.Y."/>
            <person name="Deshpande S."/>
            <person name="Douglass A.P."/>
            <person name="Hanson S.J."/>
            <person name="Klenk H.-P."/>
            <person name="Labutti K."/>
            <person name="Lapidus A."/>
            <person name="Lindquist E."/>
            <person name="Lipzen A."/>
            <person name="Meier-Kolthoff J.P."/>
            <person name="Ohm R.A."/>
            <person name="Otillar R.P."/>
            <person name="Pangilinan J."/>
            <person name="Peng Y."/>
            <person name="Rokas A."/>
            <person name="Rosa C.A."/>
            <person name="Scheuner C."/>
            <person name="Sibirny A.A."/>
            <person name="Slot J.C."/>
            <person name="Stielow J.B."/>
            <person name="Sun H."/>
            <person name="Kurtzman C.P."/>
            <person name="Blackwell M."/>
            <person name="Grigoriev I.V."/>
            <person name="Jeffries T.W."/>
        </authorList>
    </citation>
    <scope>NUCLEOTIDE SEQUENCE [LARGE SCALE GENOMIC DNA]</scope>
    <source>
        <strain evidence="7">DSM 1968</strain>
    </source>
</reference>
<accession>A0A1D2VFW7</accession>
<evidence type="ECO:0000313" key="7">
    <source>
        <dbReference type="Proteomes" id="UP000095038"/>
    </source>
</evidence>
<dbReference type="Gene3D" id="3.40.50.720">
    <property type="entry name" value="NAD(P)-binding Rossmann-like Domain"/>
    <property type="match status" value="2"/>
</dbReference>
<dbReference type="AlphaFoldDB" id="A0A1D2VFW7"/>
<dbReference type="RefSeq" id="XP_020046779.1">
    <property type="nucleotide sequence ID" value="XM_020190648.1"/>
</dbReference>
<dbReference type="EMBL" id="KV454482">
    <property type="protein sequence ID" value="ODV60472.1"/>
    <property type="molecule type" value="Genomic_DNA"/>
</dbReference>
<dbReference type="Pfam" id="PF02826">
    <property type="entry name" value="2-Hacid_dh_C"/>
    <property type="match status" value="1"/>
</dbReference>
<dbReference type="PROSITE" id="PS00670">
    <property type="entry name" value="D_2_HYDROXYACID_DH_2"/>
    <property type="match status" value="1"/>
</dbReference>
<gene>
    <name evidence="6" type="ORF">ASCRUDRAFT_35868</name>
</gene>
<dbReference type="Proteomes" id="UP000095038">
    <property type="component" value="Unassembled WGS sequence"/>
</dbReference>
<evidence type="ECO:0000259" key="4">
    <source>
        <dbReference type="Pfam" id="PF00389"/>
    </source>
</evidence>
<dbReference type="CDD" id="cd12168">
    <property type="entry name" value="Mand_dh_like"/>
    <property type="match status" value="1"/>
</dbReference>
<evidence type="ECO:0000313" key="6">
    <source>
        <dbReference type="EMBL" id="ODV60472.1"/>
    </source>
</evidence>
<dbReference type="InterPro" id="IPR036291">
    <property type="entry name" value="NAD(P)-bd_dom_sf"/>
</dbReference>
<dbReference type="PROSITE" id="PS00065">
    <property type="entry name" value="D_2_HYDROXYACID_DH_1"/>
    <property type="match status" value="1"/>
</dbReference>
<dbReference type="InParanoid" id="A0A1D2VFW7"/>
<dbReference type="SUPFAM" id="SSF51735">
    <property type="entry name" value="NAD(P)-binding Rossmann-fold domains"/>
    <property type="match status" value="1"/>
</dbReference>
<evidence type="ECO:0000256" key="1">
    <source>
        <dbReference type="ARBA" id="ARBA00005854"/>
    </source>
</evidence>
<dbReference type="InterPro" id="IPR050223">
    <property type="entry name" value="D-isomer_2-hydroxyacid_DH"/>
</dbReference>
<dbReference type="PANTHER" id="PTHR10996">
    <property type="entry name" value="2-HYDROXYACID DEHYDROGENASE-RELATED"/>
    <property type="match status" value="1"/>
</dbReference>
<sequence>MFLHCDNVDRELDPALPIILQFPPFRFSTDSWNKLSNTSYIIQLDESFNKDKAKLISYFKTNKLFQRTQIIARTYLSTKFDREIISVFPKGLKIICHAGAGYDLIDTSSLIERKIQLSNVPILNNPSTADTHLYLLIGAMRNFYNGRVNLNKGLWKNQICAGAPIGHNPNNQTLGILGLGGIGKEILERVKPLNFKKVIYYNRSKLSQQEEKDLSFINQNKSLDLSYVSFNDLLSQSDVISLNIPLNDSTFHIINQENILKMKDNVVIINTSRGGIINESHLLKYLKSGKISSFGTDVFENEPLASQELIDLPQVIATPHMGTHTYEAIAGMEECVIQNIYHYLSTGKVQNIVPEQLNHPNFVQ</sequence>